<dbReference type="KEGG" id="nch:A0U93_08935"/>
<sequence>MQQAPCRETVDLSGYPDLVVILLGLQARRLRAFLSLRDVGRGLAAIQRTPPDGLLSHQSLRFGWNHVGFRQYWRDYESLEAFTRAAPHADWWRHFMQQGRGCGFWHEAYSARGGMEAIYVDMPQRTGFAAFAPVVAPEGRRRFSRARLAEHAGRAAAV</sequence>
<reference evidence="1 2" key="1">
    <citation type="submission" date="2016-03" db="EMBL/GenBank/DDBJ databases">
        <title>Acetic acid bacteria sequencing.</title>
        <authorList>
            <person name="Brandt J."/>
            <person name="Jakob F."/>
            <person name="Vogel R.F."/>
        </authorList>
    </citation>
    <scope>NUCLEOTIDE SEQUENCE [LARGE SCALE GENOMIC DNA]</scope>
    <source>
        <strain evidence="1 2">NBRC 101099</strain>
    </source>
</reference>
<gene>
    <name evidence="1" type="ORF">A0U93_08935</name>
</gene>
<dbReference type="Pfam" id="PF13826">
    <property type="entry name" value="Monooxy_af470-like"/>
    <property type="match status" value="1"/>
</dbReference>
<dbReference type="InterPro" id="IPR025444">
    <property type="entry name" value="Monooxy_af470"/>
</dbReference>
<dbReference type="RefSeq" id="WP_077807064.1">
    <property type="nucleotide sequence ID" value="NZ_BJXS01000007.1"/>
</dbReference>
<evidence type="ECO:0000313" key="2">
    <source>
        <dbReference type="Proteomes" id="UP000188604"/>
    </source>
</evidence>
<protein>
    <submittedName>
        <fullName evidence="1">Uncharacterized protein</fullName>
    </submittedName>
</protein>
<keyword evidence="2" id="KW-1185">Reference proteome</keyword>
<name>A0A1U9KQG1_9PROT</name>
<dbReference type="OrthoDB" id="7566033at2"/>
<accession>A0A1U9KQG1</accession>
<dbReference type="AlphaFoldDB" id="A0A1U9KQG1"/>
<dbReference type="EMBL" id="CP014691">
    <property type="protein sequence ID" value="AQS88048.1"/>
    <property type="molecule type" value="Genomic_DNA"/>
</dbReference>
<organism evidence="1 2">
    <name type="scientific">Neoasaia chiangmaiensis</name>
    <dbReference type="NCBI Taxonomy" id="320497"/>
    <lineage>
        <taxon>Bacteria</taxon>
        <taxon>Pseudomonadati</taxon>
        <taxon>Pseudomonadota</taxon>
        <taxon>Alphaproteobacteria</taxon>
        <taxon>Acetobacterales</taxon>
        <taxon>Acetobacteraceae</taxon>
        <taxon>Neoasaia</taxon>
    </lineage>
</organism>
<evidence type="ECO:0000313" key="1">
    <source>
        <dbReference type="EMBL" id="AQS88048.1"/>
    </source>
</evidence>
<dbReference type="Proteomes" id="UP000188604">
    <property type="component" value="Chromosome"/>
</dbReference>
<proteinExistence type="predicted"/>